<protein>
    <submittedName>
        <fullName evidence="2">Uncharacterized protein</fullName>
    </submittedName>
</protein>
<evidence type="ECO:0000256" key="1">
    <source>
        <dbReference type="SAM" id="MobiDB-lite"/>
    </source>
</evidence>
<accession>A0AAV4VC67</accession>
<dbReference type="AlphaFoldDB" id="A0AAV4VC67"/>
<keyword evidence="3" id="KW-1185">Reference proteome</keyword>
<feature type="region of interest" description="Disordered" evidence="1">
    <location>
        <begin position="135"/>
        <end position="155"/>
    </location>
</feature>
<reference evidence="2 3" key="1">
    <citation type="submission" date="2021-06" db="EMBL/GenBank/DDBJ databases">
        <title>Caerostris extrusa draft genome.</title>
        <authorList>
            <person name="Kono N."/>
            <person name="Arakawa K."/>
        </authorList>
    </citation>
    <scope>NUCLEOTIDE SEQUENCE [LARGE SCALE GENOMIC DNA]</scope>
</reference>
<comment type="caution">
    <text evidence="2">The sequence shown here is derived from an EMBL/GenBank/DDBJ whole genome shotgun (WGS) entry which is preliminary data.</text>
</comment>
<organism evidence="2 3">
    <name type="scientific">Caerostris extrusa</name>
    <name type="common">Bark spider</name>
    <name type="synonym">Caerostris bankana</name>
    <dbReference type="NCBI Taxonomy" id="172846"/>
    <lineage>
        <taxon>Eukaryota</taxon>
        <taxon>Metazoa</taxon>
        <taxon>Ecdysozoa</taxon>
        <taxon>Arthropoda</taxon>
        <taxon>Chelicerata</taxon>
        <taxon>Arachnida</taxon>
        <taxon>Araneae</taxon>
        <taxon>Araneomorphae</taxon>
        <taxon>Entelegynae</taxon>
        <taxon>Araneoidea</taxon>
        <taxon>Araneidae</taxon>
        <taxon>Caerostris</taxon>
    </lineage>
</organism>
<dbReference type="Proteomes" id="UP001054945">
    <property type="component" value="Unassembled WGS sequence"/>
</dbReference>
<evidence type="ECO:0000313" key="2">
    <source>
        <dbReference type="EMBL" id="GIY67603.1"/>
    </source>
</evidence>
<gene>
    <name evidence="2" type="ORF">CEXT_365201</name>
</gene>
<name>A0AAV4VC67_CAEEX</name>
<proteinExistence type="predicted"/>
<dbReference type="EMBL" id="BPLR01014258">
    <property type="protein sequence ID" value="GIY67603.1"/>
    <property type="molecule type" value="Genomic_DNA"/>
</dbReference>
<sequence>MIPTESHVSQMLRLPHLPVITAIGNVTPSMPNASSLRSQLWLLFSPSRNARNKQKELGGEGEGLCCTPHFHILDRNKCINYSLWPRRYRHGCLQVGVELRKRASGLITLKHHQNVSVSLQRRHIRRINYFPLRAITPSPPRDQQAPKGRKTTRTYAGAHYSTKDADVTHTIKDSCNRVCLSFKAGSSLGRSGN</sequence>
<evidence type="ECO:0000313" key="3">
    <source>
        <dbReference type="Proteomes" id="UP001054945"/>
    </source>
</evidence>